<reference evidence="10 12" key="2">
    <citation type="submission" date="2019-07" db="EMBL/GenBank/DDBJ databases">
        <authorList>
            <person name="Hibberd C M."/>
            <person name="Gehrig L. J."/>
            <person name="Chang H.-W."/>
            <person name="Venkatesh S."/>
        </authorList>
    </citation>
    <scope>NUCLEOTIDE SEQUENCE [LARGE SCALE GENOMIC DNA]</scope>
    <source>
        <strain evidence="10">Faecalibacterium_prausnitzii_JG_BgPS064</strain>
    </source>
</reference>
<feature type="transmembrane region" description="Helical" evidence="8">
    <location>
        <begin position="146"/>
        <end position="162"/>
    </location>
</feature>
<dbReference type="Proteomes" id="UP000406184">
    <property type="component" value="Unassembled WGS sequence"/>
</dbReference>
<evidence type="ECO:0000313" key="9">
    <source>
        <dbReference type="EMBL" id="RGB85650.1"/>
    </source>
</evidence>
<dbReference type="Pfam" id="PF04647">
    <property type="entry name" value="AgrB"/>
    <property type="match status" value="1"/>
</dbReference>
<protein>
    <submittedName>
        <fullName evidence="10">Accessory gene regulator protein B</fullName>
        <ecNumber evidence="10">3.4.-.-</ecNumber>
    </submittedName>
</protein>
<proteinExistence type="predicted"/>
<evidence type="ECO:0000256" key="1">
    <source>
        <dbReference type="ARBA" id="ARBA00022475"/>
    </source>
</evidence>
<evidence type="ECO:0000313" key="10">
    <source>
        <dbReference type="EMBL" id="VUX22016.1"/>
    </source>
</evidence>
<dbReference type="GO" id="GO:0006508">
    <property type="term" value="P:proteolysis"/>
    <property type="evidence" value="ECO:0007669"/>
    <property type="project" value="UniProtKB-KW"/>
</dbReference>
<evidence type="ECO:0000256" key="7">
    <source>
        <dbReference type="ARBA" id="ARBA00023136"/>
    </source>
</evidence>
<evidence type="ECO:0000256" key="6">
    <source>
        <dbReference type="ARBA" id="ARBA00022989"/>
    </source>
</evidence>
<keyword evidence="12" id="KW-1185">Reference proteome</keyword>
<dbReference type="GO" id="GO:0008233">
    <property type="term" value="F:peptidase activity"/>
    <property type="evidence" value="ECO:0007669"/>
    <property type="project" value="UniProtKB-KW"/>
</dbReference>
<evidence type="ECO:0000256" key="4">
    <source>
        <dbReference type="ARBA" id="ARBA00022692"/>
    </source>
</evidence>
<feature type="transmembrane region" description="Helical" evidence="8">
    <location>
        <begin position="78"/>
        <end position="101"/>
    </location>
</feature>
<dbReference type="Proteomes" id="UP000260991">
    <property type="component" value="Unassembled WGS sequence"/>
</dbReference>
<dbReference type="GO" id="GO:0016020">
    <property type="term" value="C:membrane"/>
    <property type="evidence" value="ECO:0007669"/>
    <property type="project" value="InterPro"/>
</dbReference>
<dbReference type="EMBL" id="CABHMY010000177">
    <property type="protein sequence ID" value="VUX22016.1"/>
    <property type="molecule type" value="Genomic_DNA"/>
</dbReference>
<keyword evidence="2" id="KW-0673">Quorum sensing</keyword>
<keyword evidence="7 8" id="KW-0472">Membrane</keyword>
<evidence type="ECO:0000256" key="3">
    <source>
        <dbReference type="ARBA" id="ARBA00022670"/>
    </source>
</evidence>
<reference evidence="9 11" key="1">
    <citation type="submission" date="2018-08" db="EMBL/GenBank/DDBJ databases">
        <title>A genome reference for cultivated species of the human gut microbiota.</title>
        <authorList>
            <person name="Zou Y."/>
            <person name="Xue W."/>
            <person name="Luo G."/>
        </authorList>
    </citation>
    <scope>NUCLEOTIDE SEQUENCE [LARGE SCALE GENOMIC DNA]</scope>
    <source>
        <strain evidence="9 11">AF32-8AC</strain>
    </source>
</reference>
<gene>
    <name evidence="10" type="primary">agrB</name>
    <name evidence="9" type="ORF">DWZ46_13885</name>
    <name evidence="10" type="ORF">FPPS064S07_01784</name>
</gene>
<keyword evidence="6 8" id="KW-1133">Transmembrane helix</keyword>
<name>A0A3E2TWR2_9FIRM</name>
<feature type="transmembrane region" description="Helical" evidence="8">
    <location>
        <begin position="168"/>
        <end position="184"/>
    </location>
</feature>
<dbReference type="GO" id="GO:0009372">
    <property type="term" value="P:quorum sensing"/>
    <property type="evidence" value="ECO:0007669"/>
    <property type="project" value="UniProtKB-KW"/>
</dbReference>
<feature type="transmembrane region" description="Helical" evidence="8">
    <location>
        <begin position="35"/>
        <end position="66"/>
    </location>
</feature>
<dbReference type="EMBL" id="QVER01000027">
    <property type="protein sequence ID" value="RGB85650.1"/>
    <property type="molecule type" value="Genomic_DNA"/>
</dbReference>
<evidence type="ECO:0000256" key="2">
    <source>
        <dbReference type="ARBA" id="ARBA00022654"/>
    </source>
</evidence>
<organism evidence="9 11">
    <name type="scientific">Faecalibacterium prausnitzii</name>
    <dbReference type="NCBI Taxonomy" id="853"/>
    <lineage>
        <taxon>Bacteria</taxon>
        <taxon>Bacillati</taxon>
        <taxon>Bacillota</taxon>
        <taxon>Clostridia</taxon>
        <taxon>Eubacteriales</taxon>
        <taxon>Oscillospiraceae</taxon>
        <taxon>Faecalibacterium</taxon>
    </lineage>
</organism>
<keyword evidence="4 8" id="KW-0812">Transmembrane</keyword>
<dbReference type="AlphaFoldDB" id="A0A3E2TWR2"/>
<evidence type="ECO:0000256" key="8">
    <source>
        <dbReference type="SAM" id="Phobius"/>
    </source>
</evidence>
<dbReference type="InterPro" id="IPR006741">
    <property type="entry name" value="AgrB"/>
</dbReference>
<evidence type="ECO:0000256" key="5">
    <source>
        <dbReference type="ARBA" id="ARBA00022801"/>
    </source>
</evidence>
<evidence type="ECO:0000313" key="12">
    <source>
        <dbReference type="Proteomes" id="UP000406184"/>
    </source>
</evidence>
<keyword evidence="1" id="KW-1003">Cell membrane</keyword>
<keyword evidence="3" id="KW-0645">Protease</keyword>
<dbReference type="EC" id="3.4.-.-" evidence="10"/>
<evidence type="ECO:0000313" key="11">
    <source>
        <dbReference type="Proteomes" id="UP000260991"/>
    </source>
</evidence>
<accession>A0A3E2TWR2</accession>
<sequence>MLHSISRRLTEWFFRHNWVEENNYTWCLYVVEKKLLQFCFLLILSICCIISNQYFNTLVFMATMYFLRRRMGGWHAPYNWMCILLTTVTTFIVLYIFAPVLMRINSLTMWTLDILLILAAFRTNPIYPPQLHFEQEIISSNRKKKNFTLVCITIIQVISVQLGFPQVLIFSFNGILVSILLIVAEKIKQKHGGFLYEAVE</sequence>
<dbReference type="RefSeq" id="WP_156071295.1">
    <property type="nucleotide sequence ID" value="NZ_CABHMY010000177.1"/>
</dbReference>
<dbReference type="SMART" id="SM00793">
    <property type="entry name" value="AgrB"/>
    <property type="match status" value="1"/>
</dbReference>
<keyword evidence="5 10" id="KW-0378">Hydrolase</keyword>